<keyword evidence="1" id="KW-0812">Transmembrane</keyword>
<dbReference type="EMBL" id="QRGR01000033">
    <property type="protein sequence ID" value="RDV12614.1"/>
    <property type="molecule type" value="Genomic_DNA"/>
</dbReference>
<protein>
    <submittedName>
        <fullName evidence="2">Uncharacterized protein</fullName>
    </submittedName>
</protein>
<dbReference type="OrthoDB" id="1453199at2"/>
<name>A0A3D8L5C0_9BACT</name>
<dbReference type="AlphaFoldDB" id="A0A3D8L5C0"/>
<keyword evidence="1" id="KW-0472">Membrane</keyword>
<reference evidence="3" key="1">
    <citation type="submission" date="2018-08" db="EMBL/GenBank/DDBJ databases">
        <authorList>
            <person name="Liu Z.-W."/>
            <person name="Du Z.-J."/>
        </authorList>
    </citation>
    <scope>NUCLEOTIDE SEQUENCE [LARGE SCALE GENOMIC DNA]</scope>
    <source>
        <strain evidence="3">H4X</strain>
    </source>
</reference>
<dbReference type="Proteomes" id="UP000256708">
    <property type="component" value="Unassembled WGS sequence"/>
</dbReference>
<gene>
    <name evidence="2" type="ORF">DXT99_22395</name>
</gene>
<feature type="transmembrane region" description="Helical" evidence="1">
    <location>
        <begin position="60"/>
        <end position="80"/>
    </location>
</feature>
<feature type="transmembrane region" description="Helical" evidence="1">
    <location>
        <begin position="35"/>
        <end position="53"/>
    </location>
</feature>
<evidence type="ECO:0000313" key="3">
    <source>
        <dbReference type="Proteomes" id="UP000256708"/>
    </source>
</evidence>
<accession>A0A3D8L5C0</accession>
<keyword evidence="3" id="KW-1185">Reference proteome</keyword>
<evidence type="ECO:0000313" key="2">
    <source>
        <dbReference type="EMBL" id="RDV12614.1"/>
    </source>
</evidence>
<organism evidence="2 3">
    <name type="scientific">Pontibacter diazotrophicus</name>
    <dbReference type="NCBI Taxonomy" id="1400979"/>
    <lineage>
        <taxon>Bacteria</taxon>
        <taxon>Pseudomonadati</taxon>
        <taxon>Bacteroidota</taxon>
        <taxon>Cytophagia</taxon>
        <taxon>Cytophagales</taxon>
        <taxon>Hymenobacteraceae</taxon>
        <taxon>Pontibacter</taxon>
    </lineage>
</organism>
<evidence type="ECO:0000256" key="1">
    <source>
        <dbReference type="SAM" id="Phobius"/>
    </source>
</evidence>
<feature type="transmembrane region" description="Helical" evidence="1">
    <location>
        <begin position="7"/>
        <end position="29"/>
    </location>
</feature>
<dbReference type="RefSeq" id="WP_115567827.1">
    <property type="nucleotide sequence ID" value="NZ_QRGR01000033.1"/>
</dbReference>
<comment type="caution">
    <text evidence="2">The sequence shown here is derived from an EMBL/GenBank/DDBJ whole genome shotgun (WGS) entry which is preliminary data.</text>
</comment>
<proteinExistence type="predicted"/>
<sequence length="88" mass="9556">MNKTVHVGNIFSGIFAAVLFAIGVLNMFLVHPVPGIAYLLLSFLYLPHANGIIRVRFGFSIPLVVKIILGIVIIMFTLGVSDLGDMID</sequence>
<keyword evidence="1" id="KW-1133">Transmembrane helix</keyword>